<reference evidence="3" key="1">
    <citation type="journal article" date="2023" name="Commun. Biol.">
        <title>Genome analysis of Parmales, the sister group of diatoms, reveals the evolutionary specialization of diatoms from phago-mixotrophs to photoautotrophs.</title>
        <authorList>
            <person name="Ban H."/>
            <person name="Sato S."/>
            <person name="Yoshikawa S."/>
            <person name="Yamada K."/>
            <person name="Nakamura Y."/>
            <person name="Ichinomiya M."/>
            <person name="Sato N."/>
            <person name="Blanc-Mathieu R."/>
            <person name="Endo H."/>
            <person name="Kuwata A."/>
            <person name="Ogata H."/>
        </authorList>
    </citation>
    <scope>NUCLEOTIDE SEQUENCE [LARGE SCALE GENOMIC DNA]</scope>
    <source>
        <strain evidence="3">NIES 3701</strain>
    </source>
</reference>
<dbReference type="AlphaFoldDB" id="A0A9W7EXX1"/>
<feature type="compositionally biased region" description="Acidic residues" evidence="1">
    <location>
        <begin position="193"/>
        <end position="210"/>
    </location>
</feature>
<comment type="caution">
    <text evidence="2">The sequence shown here is derived from an EMBL/GenBank/DDBJ whole genome shotgun (WGS) entry which is preliminary data.</text>
</comment>
<organism evidence="2 3">
    <name type="scientific">Triparma strigata</name>
    <dbReference type="NCBI Taxonomy" id="1606541"/>
    <lineage>
        <taxon>Eukaryota</taxon>
        <taxon>Sar</taxon>
        <taxon>Stramenopiles</taxon>
        <taxon>Ochrophyta</taxon>
        <taxon>Bolidophyceae</taxon>
        <taxon>Parmales</taxon>
        <taxon>Triparmaceae</taxon>
        <taxon>Triparma</taxon>
    </lineage>
</organism>
<protein>
    <submittedName>
        <fullName evidence="2">Uncharacterized protein</fullName>
    </submittedName>
</protein>
<feature type="region of interest" description="Disordered" evidence="1">
    <location>
        <begin position="29"/>
        <end position="70"/>
    </location>
</feature>
<name>A0A9W7EXX1_9STRA</name>
<evidence type="ECO:0000313" key="2">
    <source>
        <dbReference type="EMBL" id="GMH93883.1"/>
    </source>
</evidence>
<feature type="region of interest" description="Disordered" evidence="1">
    <location>
        <begin position="193"/>
        <end position="216"/>
    </location>
</feature>
<keyword evidence="3" id="KW-1185">Reference proteome</keyword>
<dbReference type="EMBL" id="BRXY01000422">
    <property type="protein sequence ID" value="GMH93883.1"/>
    <property type="molecule type" value="Genomic_DNA"/>
</dbReference>
<evidence type="ECO:0000256" key="1">
    <source>
        <dbReference type="SAM" id="MobiDB-lite"/>
    </source>
</evidence>
<accession>A0A9W7EXX1</accession>
<feature type="compositionally biased region" description="Basic and acidic residues" evidence="1">
    <location>
        <begin position="39"/>
        <end position="51"/>
    </location>
</feature>
<gene>
    <name evidence="2" type="ORF">TrST_g7933</name>
</gene>
<feature type="compositionally biased region" description="Polar residues" evidence="1">
    <location>
        <begin position="29"/>
        <end position="38"/>
    </location>
</feature>
<sequence>MTSFSTSLNLCIGTICSENSFFLTSSYSCGRTRPQSELQRNEQRDEQRDDVVQNTGEGNGAAHYKNNAPVLENDATETGARSLSAWLNQGVLSSKVEVSGFSLAVYTVRVEGEGKNIQGFDDPFGTAAKSSLLTYEFIFERRGGADAPEAEIISPFRVVLENLRLEERRRAIGQCSSEGLQRFIGMEIEYVETDDDGSDNEAENSEEGEELSPHNNISWITGSSTMEHTDLGSFVTEKYIVSVHINKRSTSNHAAAIQHFASISVPTADFMLTPNTKPSEIDVENKENVNYFSPMATSEVSTLVMQTQTPSTVDLTQGVFY</sequence>
<dbReference type="Proteomes" id="UP001165085">
    <property type="component" value="Unassembled WGS sequence"/>
</dbReference>
<evidence type="ECO:0000313" key="3">
    <source>
        <dbReference type="Proteomes" id="UP001165085"/>
    </source>
</evidence>
<proteinExistence type="predicted"/>
<dbReference type="OrthoDB" id="10568628at2759"/>